<dbReference type="PRINTS" id="PR00485">
    <property type="entry name" value="MEALWORMBTLB"/>
</dbReference>
<dbReference type="PANTHER" id="PTHR11857">
    <property type="entry name" value="ODORANT BINDING PROTEIN-RELATED"/>
    <property type="match status" value="1"/>
</dbReference>
<evidence type="ECO:0000256" key="2">
    <source>
        <dbReference type="ARBA" id="ARBA00008098"/>
    </source>
</evidence>
<keyword evidence="4 5" id="KW-0732">Signal</keyword>
<accession>A0A9N9S2X1</accession>
<reference evidence="6" key="2">
    <citation type="submission" date="2022-10" db="EMBL/GenBank/DDBJ databases">
        <authorList>
            <consortium name="ENA_rothamsted_submissions"/>
            <consortium name="culmorum"/>
            <person name="King R."/>
        </authorList>
    </citation>
    <scope>NUCLEOTIDE SEQUENCE</scope>
</reference>
<dbReference type="Gene3D" id="1.10.238.20">
    <property type="entry name" value="Pheromone/general odorant binding protein domain"/>
    <property type="match status" value="1"/>
</dbReference>
<evidence type="ECO:0000256" key="4">
    <source>
        <dbReference type="ARBA" id="ARBA00022729"/>
    </source>
</evidence>
<keyword evidence="3" id="KW-0964">Secreted</keyword>
<dbReference type="GO" id="GO:0005549">
    <property type="term" value="F:odorant binding"/>
    <property type="evidence" value="ECO:0007669"/>
    <property type="project" value="InterPro"/>
</dbReference>
<comment type="subcellular location">
    <subcellularLocation>
        <location evidence="1">Secreted</location>
    </subcellularLocation>
</comment>
<feature type="signal peptide" evidence="5">
    <location>
        <begin position="1"/>
        <end position="16"/>
    </location>
</feature>
<dbReference type="PANTHER" id="PTHR11857:SF45">
    <property type="entry name" value="GENERAL ODORANT-BINDING PROTEIN 83A-RELATED"/>
    <property type="match status" value="1"/>
</dbReference>
<evidence type="ECO:0000256" key="3">
    <source>
        <dbReference type="ARBA" id="ARBA00022525"/>
    </source>
</evidence>
<dbReference type="Proteomes" id="UP001153620">
    <property type="component" value="Chromosome 3"/>
</dbReference>
<sequence>MKQFILITFLIASIYAQAPRRDSEYPPPELLEALKPAHDACVKKTGVTEEAIKEFSDGKIHEDENLKCYMVDDTGNVHFEKLIESIPQSLHDKAFNMGKKCLYPQGENLCERAFWLHKCWKTADPVHYFLP</sequence>
<dbReference type="SUPFAM" id="SSF47565">
    <property type="entry name" value="Insect pheromone/odorant-binding proteins"/>
    <property type="match status" value="1"/>
</dbReference>
<dbReference type="EMBL" id="OU895879">
    <property type="protein sequence ID" value="CAG9808429.1"/>
    <property type="molecule type" value="Genomic_DNA"/>
</dbReference>
<dbReference type="InterPro" id="IPR006170">
    <property type="entry name" value="PBP/GOBP"/>
</dbReference>
<dbReference type="InterPro" id="IPR036728">
    <property type="entry name" value="PBP_GOBP_sf"/>
</dbReference>
<dbReference type="AlphaFoldDB" id="A0A9N9S2X1"/>
<name>A0A9N9S2X1_9DIPT</name>
<evidence type="ECO:0000256" key="5">
    <source>
        <dbReference type="SAM" id="SignalP"/>
    </source>
</evidence>
<keyword evidence="7" id="KW-1185">Reference proteome</keyword>
<dbReference type="GO" id="GO:0007608">
    <property type="term" value="P:sensory perception of smell"/>
    <property type="evidence" value="ECO:0007669"/>
    <property type="project" value="TreeGrafter"/>
</dbReference>
<dbReference type="FunFam" id="1.10.238.20:FF:000001">
    <property type="entry name" value="General odorant-binding protein lush"/>
    <property type="match status" value="1"/>
</dbReference>
<reference evidence="6" key="1">
    <citation type="submission" date="2022-01" db="EMBL/GenBank/DDBJ databases">
        <authorList>
            <person name="King R."/>
        </authorList>
    </citation>
    <scope>NUCLEOTIDE SEQUENCE</scope>
</reference>
<dbReference type="CDD" id="cd23992">
    <property type="entry name" value="PBP_GOBP"/>
    <property type="match status" value="1"/>
</dbReference>
<gene>
    <name evidence="6" type="ORF">CHIRRI_LOCUS11269</name>
</gene>
<evidence type="ECO:0000256" key="1">
    <source>
        <dbReference type="ARBA" id="ARBA00004613"/>
    </source>
</evidence>
<feature type="chain" id="PRO_5040299319" evidence="5">
    <location>
        <begin position="17"/>
        <end position="131"/>
    </location>
</feature>
<protein>
    <submittedName>
        <fullName evidence="6">Uncharacterized protein</fullName>
    </submittedName>
</protein>
<dbReference type="Pfam" id="PF01395">
    <property type="entry name" value="PBP_GOBP"/>
    <property type="match status" value="1"/>
</dbReference>
<proteinExistence type="inferred from homology"/>
<evidence type="ECO:0000313" key="6">
    <source>
        <dbReference type="EMBL" id="CAG9808429.1"/>
    </source>
</evidence>
<evidence type="ECO:0000313" key="7">
    <source>
        <dbReference type="Proteomes" id="UP001153620"/>
    </source>
</evidence>
<dbReference type="SMART" id="SM00708">
    <property type="entry name" value="PhBP"/>
    <property type="match status" value="1"/>
</dbReference>
<comment type="similarity">
    <text evidence="2">Belongs to the PBP/GOBP family.</text>
</comment>
<dbReference type="OrthoDB" id="7881430at2759"/>
<dbReference type="GO" id="GO:0005615">
    <property type="term" value="C:extracellular space"/>
    <property type="evidence" value="ECO:0007669"/>
    <property type="project" value="TreeGrafter"/>
</dbReference>
<organism evidence="6 7">
    <name type="scientific">Chironomus riparius</name>
    <dbReference type="NCBI Taxonomy" id="315576"/>
    <lineage>
        <taxon>Eukaryota</taxon>
        <taxon>Metazoa</taxon>
        <taxon>Ecdysozoa</taxon>
        <taxon>Arthropoda</taxon>
        <taxon>Hexapoda</taxon>
        <taxon>Insecta</taxon>
        <taxon>Pterygota</taxon>
        <taxon>Neoptera</taxon>
        <taxon>Endopterygota</taxon>
        <taxon>Diptera</taxon>
        <taxon>Nematocera</taxon>
        <taxon>Chironomoidea</taxon>
        <taxon>Chironomidae</taxon>
        <taxon>Chironominae</taxon>
        <taxon>Chironomus</taxon>
    </lineage>
</organism>